<organism evidence="2 3">
    <name type="scientific">Pyxicephalus adspersus</name>
    <name type="common">African bullfrog</name>
    <dbReference type="NCBI Taxonomy" id="30357"/>
    <lineage>
        <taxon>Eukaryota</taxon>
        <taxon>Metazoa</taxon>
        <taxon>Chordata</taxon>
        <taxon>Craniata</taxon>
        <taxon>Vertebrata</taxon>
        <taxon>Euteleostomi</taxon>
        <taxon>Amphibia</taxon>
        <taxon>Batrachia</taxon>
        <taxon>Anura</taxon>
        <taxon>Neobatrachia</taxon>
        <taxon>Ranoidea</taxon>
        <taxon>Pyxicephalidae</taxon>
        <taxon>Pyxicephalinae</taxon>
        <taxon>Pyxicephalus</taxon>
    </lineage>
</organism>
<gene>
    <name evidence="2" type="ORF">GDO54_012984</name>
</gene>
<keyword evidence="1" id="KW-1133">Transmembrane helix</keyword>
<dbReference type="Proteomes" id="UP001181693">
    <property type="component" value="Unassembled WGS sequence"/>
</dbReference>
<name>A0AAV3AIJ6_PYXAD</name>
<evidence type="ECO:0000313" key="3">
    <source>
        <dbReference type="Proteomes" id="UP001181693"/>
    </source>
</evidence>
<dbReference type="EMBL" id="DYDO01000006">
    <property type="protein sequence ID" value="DBA21863.1"/>
    <property type="molecule type" value="Genomic_DNA"/>
</dbReference>
<reference evidence="2" key="1">
    <citation type="thesis" date="2020" institute="ProQuest LLC" country="789 East Eisenhower Parkway, Ann Arbor, MI, USA">
        <title>Comparative Genomics and Chromosome Evolution.</title>
        <authorList>
            <person name="Mudd A.B."/>
        </authorList>
    </citation>
    <scope>NUCLEOTIDE SEQUENCE</scope>
    <source>
        <strain evidence="2">1538</strain>
        <tissue evidence="2">Blood</tissue>
    </source>
</reference>
<keyword evidence="1" id="KW-0812">Transmembrane</keyword>
<evidence type="ECO:0000313" key="2">
    <source>
        <dbReference type="EMBL" id="DBA21863.1"/>
    </source>
</evidence>
<evidence type="ECO:0000256" key="1">
    <source>
        <dbReference type="SAM" id="Phobius"/>
    </source>
</evidence>
<comment type="caution">
    <text evidence="2">The sequence shown here is derived from an EMBL/GenBank/DDBJ whole genome shotgun (WGS) entry which is preliminary data.</text>
</comment>
<sequence>MNPDETKCEERLCHVFTSFLVCLLISETNLFVTSVFWKRSHSISRLMPFKVMGLVGCAVAPQGWGFVLGMHVLRFSLFSLMGKHINPY</sequence>
<accession>A0AAV3AIJ6</accession>
<protein>
    <submittedName>
        <fullName evidence="2">Uncharacterized protein</fullName>
    </submittedName>
</protein>
<keyword evidence="1" id="KW-0472">Membrane</keyword>
<keyword evidence="3" id="KW-1185">Reference proteome</keyword>
<feature type="transmembrane region" description="Helical" evidence="1">
    <location>
        <begin position="49"/>
        <end position="73"/>
    </location>
</feature>
<dbReference type="AlphaFoldDB" id="A0AAV3AIJ6"/>
<feature type="transmembrane region" description="Helical" evidence="1">
    <location>
        <begin position="12"/>
        <end position="37"/>
    </location>
</feature>
<proteinExistence type="predicted"/>